<feature type="transmembrane region" description="Helical" evidence="9">
    <location>
        <begin position="21"/>
        <end position="42"/>
    </location>
</feature>
<dbReference type="InterPro" id="IPR013099">
    <property type="entry name" value="K_chnl_dom"/>
</dbReference>
<dbReference type="PANTHER" id="PTHR11537:SF254">
    <property type="entry name" value="POTASSIUM VOLTAGE-GATED CHANNEL PROTEIN SHAB"/>
    <property type="match status" value="1"/>
</dbReference>
<dbReference type="PANTHER" id="PTHR11537">
    <property type="entry name" value="VOLTAGE-GATED POTASSIUM CHANNEL"/>
    <property type="match status" value="1"/>
</dbReference>
<dbReference type="InterPro" id="IPR028325">
    <property type="entry name" value="VG_K_chnl"/>
</dbReference>
<name>A0AAJ6B3D1_9MICO</name>
<evidence type="ECO:0000256" key="7">
    <source>
        <dbReference type="ARBA" id="ARBA00023303"/>
    </source>
</evidence>
<keyword evidence="6 9" id="KW-0472">Membrane</keyword>
<sequence>MTTRMPSHGRISSRALTWEDRTAWPMFLLSLAFFAAWVWLLADPELDRGYRGALTAFVSVTWAVFIADFALRLVLSGAPRTFLRTRWFEAVSLLIAYLRPFVIIAYIWRVPWFRATAARQRARLLLMVSMFTFLFVFTGSTLVWLAERHDPHATILDLGDAIWWGFTTISTVGYGDFAPVTFAGRTIAVGLMMGGLVVLGVTSATVISALNDQIRHTATLRAHERDDDDAPRDPNDSRMPG</sequence>
<dbReference type="AlphaFoldDB" id="A0AAJ6B3D1"/>
<evidence type="ECO:0000256" key="8">
    <source>
        <dbReference type="SAM" id="MobiDB-lite"/>
    </source>
</evidence>
<dbReference type="GO" id="GO:0008076">
    <property type="term" value="C:voltage-gated potassium channel complex"/>
    <property type="evidence" value="ECO:0007669"/>
    <property type="project" value="InterPro"/>
</dbReference>
<keyword evidence="2" id="KW-0813">Transport</keyword>
<dbReference type="Gene3D" id="1.10.287.70">
    <property type="match status" value="1"/>
</dbReference>
<feature type="compositionally biased region" description="Basic and acidic residues" evidence="8">
    <location>
        <begin position="221"/>
        <end position="241"/>
    </location>
</feature>
<evidence type="ECO:0000256" key="4">
    <source>
        <dbReference type="ARBA" id="ARBA00022989"/>
    </source>
</evidence>
<dbReference type="Proteomes" id="UP001213972">
    <property type="component" value="Chromosome"/>
</dbReference>
<dbReference type="GO" id="GO:0005249">
    <property type="term" value="F:voltage-gated potassium channel activity"/>
    <property type="evidence" value="ECO:0007669"/>
    <property type="project" value="InterPro"/>
</dbReference>
<keyword evidence="5" id="KW-0406">Ion transport</keyword>
<gene>
    <name evidence="11" type="ORF">P0Y48_10810</name>
</gene>
<feature type="transmembrane region" description="Helical" evidence="9">
    <location>
        <begin position="124"/>
        <end position="146"/>
    </location>
</feature>
<keyword evidence="4 9" id="KW-1133">Transmembrane helix</keyword>
<keyword evidence="7 11" id="KW-0407">Ion channel</keyword>
<dbReference type="Gene3D" id="1.20.5.110">
    <property type="match status" value="1"/>
</dbReference>
<dbReference type="GO" id="GO:0001508">
    <property type="term" value="P:action potential"/>
    <property type="evidence" value="ECO:0007669"/>
    <property type="project" value="TreeGrafter"/>
</dbReference>
<evidence type="ECO:0000259" key="10">
    <source>
        <dbReference type="Pfam" id="PF07885"/>
    </source>
</evidence>
<evidence type="ECO:0000313" key="12">
    <source>
        <dbReference type="Proteomes" id="UP001213972"/>
    </source>
</evidence>
<dbReference type="EMBL" id="CP119321">
    <property type="protein sequence ID" value="WEK12949.1"/>
    <property type="molecule type" value="Genomic_DNA"/>
</dbReference>
<accession>A0AAJ6B3D1</accession>
<feature type="region of interest" description="Disordered" evidence="8">
    <location>
        <begin position="220"/>
        <end position="241"/>
    </location>
</feature>
<evidence type="ECO:0000256" key="1">
    <source>
        <dbReference type="ARBA" id="ARBA00004141"/>
    </source>
</evidence>
<feature type="domain" description="Potassium channel" evidence="10">
    <location>
        <begin position="133"/>
        <end position="210"/>
    </location>
</feature>
<evidence type="ECO:0000313" key="11">
    <source>
        <dbReference type="EMBL" id="WEK12949.1"/>
    </source>
</evidence>
<protein>
    <submittedName>
        <fullName evidence="11">Potassium channel family protein</fullName>
    </submittedName>
</protein>
<feature type="transmembrane region" description="Helical" evidence="9">
    <location>
        <begin position="187"/>
        <end position="210"/>
    </location>
</feature>
<evidence type="ECO:0000256" key="2">
    <source>
        <dbReference type="ARBA" id="ARBA00022448"/>
    </source>
</evidence>
<evidence type="ECO:0000256" key="3">
    <source>
        <dbReference type="ARBA" id="ARBA00022692"/>
    </source>
</evidence>
<reference evidence="11" key="1">
    <citation type="submission" date="2023-03" db="EMBL/GenBank/DDBJ databases">
        <title>Andean soil-derived lignocellulolytic bacterial consortium as a source of novel taxa and putative plastic-active enzymes.</title>
        <authorList>
            <person name="Diaz-Garcia L."/>
            <person name="Chuvochina M."/>
            <person name="Feuerriegel G."/>
            <person name="Bunk B."/>
            <person name="Sproer C."/>
            <person name="Streit W.R."/>
            <person name="Rodriguez L.M."/>
            <person name="Overmann J."/>
            <person name="Jimenez D.J."/>
        </authorList>
    </citation>
    <scope>NUCLEOTIDE SEQUENCE</scope>
    <source>
        <strain evidence="11">MAG 4610</strain>
    </source>
</reference>
<organism evidence="11 12">
    <name type="scientific">Candidatus Microbacterium phytovorans</name>
    <dbReference type="NCBI Taxonomy" id="3121374"/>
    <lineage>
        <taxon>Bacteria</taxon>
        <taxon>Bacillati</taxon>
        <taxon>Actinomycetota</taxon>
        <taxon>Actinomycetes</taxon>
        <taxon>Micrococcales</taxon>
        <taxon>Microbacteriaceae</taxon>
        <taxon>Microbacterium</taxon>
    </lineage>
</organism>
<keyword evidence="3 9" id="KW-0812">Transmembrane</keyword>
<evidence type="ECO:0000256" key="9">
    <source>
        <dbReference type="SAM" id="Phobius"/>
    </source>
</evidence>
<evidence type="ECO:0000256" key="6">
    <source>
        <dbReference type="ARBA" id="ARBA00023136"/>
    </source>
</evidence>
<comment type="subcellular location">
    <subcellularLocation>
        <location evidence="1">Membrane</location>
        <topology evidence="1">Multi-pass membrane protein</topology>
    </subcellularLocation>
</comment>
<dbReference type="Pfam" id="PF07885">
    <property type="entry name" value="Ion_trans_2"/>
    <property type="match status" value="1"/>
</dbReference>
<evidence type="ECO:0000256" key="5">
    <source>
        <dbReference type="ARBA" id="ARBA00023065"/>
    </source>
</evidence>
<dbReference type="SUPFAM" id="SSF81324">
    <property type="entry name" value="Voltage-gated potassium channels"/>
    <property type="match status" value="1"/>
</dbReference>
<proteinExistence type="predicted"/>
<feature type="transmembrane region" description="Helical" evidence="9">
    <location>
        <begin position="87"/>
        <end position="108"/>
    </location>
</feature>
<dbReference type="PRINTS" id="PR00169">
    <property type="entry name" value="KCHANNEL"/>
</dbReference>
<feature type="transmembrane region" description="Helical" evidence="9">
    <location>
        <begin position="158"/>
        <end position="175"/>
    </location>
</feature>
<feature type="transmembrane region" description="Helical" evidence="9">
    <location>
        <begin position="54"/>
        <end position="75"/>
    </location>
</feature>